<sequence>MLFLRSFLALALISNSFAAIADVIPPPLSEKEIYKRQKDNPKTFDRTDAFCSGKFAGAACTIPGTAFSGGGEGQCRTSVAPSETTIDLECVRQDDVFIDRQYPEGGFVADRELCKSGQADNGVPPASSKWGCTPLVPAAADKFCRNKAIGAACTVELTYRGQRGLYEGVCKQLSQTNYFYFRGSRAARRDVVQCEPVNETAHTYAPATWWQKLMQ</sequence>
<organism evidence="2 3">
    <name type="scientific">Ralstonia soli</name>
    <dbReference type="NCBI Taxonomy" id="2953896"/>
    <lineage>
        <taxon>Bacteria</taxon>
        <taxon>Pseudomonadati</taxon>
        <taxon>Pseudomonadota</taxon>
        <taxon>Betaproteobacteria</taxon>
        <taxon>Burkholderiales</taxon>
        <taxon>Burkholderiaceae</taxon>
        <taxon>Ralstonia</taxon>
    </lineage>
</organism>
<evidence type="ECO:0000256" key="1">
    <source>
        <dbReference type="SAM" id="SignalP"/>
    </source>
</evidence>
<evidence type="ECO:0000313" key="2">
    <source>
        <dbReference type="EMBL" id="MCO5401593.1"/>
    </source>
</evidence>
<gene>
    <name evidence="2" type="ORF">NG900_25605</name>
</gene>
<dbReference type="Proteomes" id="UP001162811">
    <property type="component" value="Unassembled WGS sequence"/>
</dbReference>
<protein>
    <submittedName>
        <fullName evidence="2">Uncharacterized protein</fullName>
    </submittedName>
</protein>
<name>A0ABT1AT42_9RALS</name>
<feature type="chain" id="PRO_5046780894" evidence="1">
    <location>
        <begin position="22"/>
        <end position="215"/>
    </location>
</feature>
<reference evidence="2" key="1">
    <citation type="submission" date="2022-06" db="EMBL/GenBank/DDBJ databases">
        <authorList>
            <person name="Lu C.-H."/>
        </authorList>
    </citation>
    <scope>NUCLEOTIDE SEQUENCE</scope>
    <source>
        <strain evidence="2">21MJYT02-11</strain>
    </source>
</reference>
<dbReference type="EMBL" id="JAMXHT010000013">
    <property type="protein sequence ID" value="MCO5401593.1"/>
    <property type="molecule type" value="Genomic_DNA"/>
</dbReference>
<comment type="caution">
    <text evidence="2">The sequence shown here is derived from an EMBL/GenBank/DDBJ whole genome shotgun (WGS) entry which is preliminary data.</text>
</comment>
<keyword evidence="3" id="KW-1185">Reference proteome</keyword>
<keyword evidence="1" id="KW-0732">Signal</keyword>
<accession>A0ABT1AT42</accession>
<dbReference type="RefSeq" id="WP_252685052.1">
    <property type="nucleotide sequence ID" value="NZ_JAMXHT010000013.1"/>
</dbReference>
<feature type="signal peptide" evidence="1">
    <location>
        <begin position="1"/>
        <end position="21"/>
    </location>
</feature>
<reference evidence="2" key="2">
    <citation type="journal article" date="2023" name="Front. Microbiol.">
        <title>Ralstonia chuxiongensis sp. nov., Ralstonia mojiangensis sp. nov., and Ralstonia soli sp. nov., isolated from tobacco fields, are three novel species in the family Burkholderiaceae.</title>
        <authorList>
            <person name="Lu C.H."/>
            <person name="Zhang Y.Y."/>
            <person name="Jiang N."/>
            <person name="Chen W."/>
            <person name="Shao X."/>
            <person name="Zhao Z.M."/>
            <person name="Lu W.L."/>
            <person name="Hu X."/>
            <person name="Xi Y.X."/>
            <person name="Zou S.Y."/>
            <person name="Wei Q.J."/>
            <person name="Lin Z.L."/>
            <person name="Gong L."/>
            <person name="Gai X.T."/>
            <person name="Zhang L.Q."/>
            <person name="Li J.Y."/>
            <person name="Jin Y."/>
            <person name="Xia Z.Y."/>
        </authorList>
    </citation>
    <scope>NUCLEOTIDE SEQUENCE</scope>
    <source>
        <strain evidence="2">21MJYT02-11</strain>
    </source>
</reference>
<proteinExistence type="predicted"/>
<evidence type="ECO:0000313" key="3">
    <source>
        <dbReference type="Proteomes" id="UP001162811"/>
    </source>
</evidence>